<feature type="region of interest" description="Disordered" evidence="17">
    <location>
        <begin position="864"/>
        <end position="900"/>
    </location>
</feature>
<feature type="compositionally biased region" description="Low complexity" evidence="17">
    <location>
        <begin position="1007"/>
        <end position="1021"/>
    </location>
</feature>
<dbReference type="FunFam" id="3.30.710.10:FF:000096">
    <property type="entry name" value="Trithorax-like, isoform C"/>
    <property type="match status" value="1"/>
</dbReference>
<evidence type="ECO:0000256" key="1">
    <source>
        <dbReference type="ARBA" id="ARBA00004141"/>
    </source>
</evidence>
<dbReference type="GO" id="GO:0016020">
    <property type="term" value="C:membrane"/>
    <property type="evidence" value="ECO:0007669"/>
    <property type="project" value="UniProtKB-SubCell"/>
</dbReference>
<dbReference type="Pfam" id="PF09237">
    <property type="entry name" value="GAGA"/>
    <property type="match status" value="1"/>
</dbReference>
<keyword evidence="10" id="KW-0833">Ubl conjugation pathway</keyword>
<dbReference type="PROSITE" id="PS50097">
    <property type="entry name" value="BTB"/>
    <property type="match status" value="1"/>
</dbReference>
<feature type="transmembrane region" description="Helical" evidence="18">
    <location>
        <begin position="108"/>
        <end position="139"/>
    </location>
</feature>
<dbReference type="VEuPathDB" id="VectorBase:AALB017477"/>
<dbReference type="Pfam" id="PF00651">
    <property type="entry name" value="BTB"/>
    <property type="match status" value="1"/>
</dbReference>
<protein>
    <recommendedName>
        <fullName evidence="4">Ubiquitin-like-conjugating enzyme ATG3</fullName>
    </recommendedName>
    <alternativeName>
        <fullName evidence="16">Autophagy-related protein 3</fullName>
    </alternativeName>
</protein>
<keyword evidence="20" id="KW-1185">Reference proteome</keyword>
<keyword evidence="12" id="KW-0653">Protein transport</keyword>
<dbReference type="EnsemblMetazoa" id="AALB003868-RA">
    <property type="protein sequence ID" value="AALB003868-PA"/>
    <property type="gene ID" value="AALB003868"/>
</dbReference>
<dbReference type="InterPro" id="IPR018499">
    <property type="entry name" value="Tetraspanin/Peripherin"/>
</dbReference>
<keyword evidence="9 18" id="KW-0812">Transmembrane</keyword>
<dbReference type="GO" id="GO:0000422">
    <property type="term" value="P:autophagy of mitochondrion"/>
    <property type="evidence" value="ECO:0007669"/>
    <property type="project" value="TreeGrafter"/>
</dbReference>
<evidence type="ECO:0000256" key="13">
    <source>
        <dbReference type="ARBA" id="ARBA00022989"/>
    </source>
</evidence>
<keyword evidence="7" id="KW-1017">Isopeptide bond</keyword>
<dbReference type="GO" id="GO:0019776">
    <property type="term" value="F:Atg8-family ligase activity"/>
    <property type="evidence" value="ECO:0007669"/>
    <property type="project" value="TreeGrafter"/>
</dbReference>
<reference evidence="19" key="2">
    <citation type="submission" date="2022-08" db="UniProtKB">
        <authorList>
            <consortium name="EnsemblMetazoa"/>
        </authorList>
    </citation>
    <scope>IDENTIFICATION</scope>
    <source>
        <strain evidence="19">STECLA/ALBI9_A</strain>
    </source>
</reference>
<feature type="transmembrane region" description="Helical" evidence="18">
    <location>
        <begin position="62"/>
        <end position="87"/>
    </location>
</feature>
<keyword evidence="8" id="KW-0808">Transferase</keyword>
<dbReference type="InterPro" id="IPR019365">
    <property type="entry name" value="TVP18/Ca-channel_flower"/>
</dbReference>
<evidence type="ECO:0000256" key="6">
    <source>
        <dbReference type="ARBA" id="ARBA00022490"/>
    </source>
</evidence>
<dbReference type="CDD" id="cd18315">
    <property type="entry name" value="BTB_POZ_BAB-like"/>
    <property type="match status" value="1"/>
</dbReference>
<evidence type="ECO:0000256" key="8">
    <source>
        <dbReference type="ARBA" id="ARBA00022679"/>
    </source>
</evidence>
<dbReference type="PROSITE" id="PS00028">
    <property type="entry name" value="ZINC_FINGER_C2H2_1"/>
    <property type="match status" value="1"/>
</dbReference>
<sequence length="1458" mass="157341">MSFAERLAGLMARPGQDNVPRDDVPWHLKYGGRAAGIVGGFFAVLFGLYNCIGILLGDVGCLVGGILQILAGFVVLAIEAPCCFIFIDFVQQAAEKADQRPYWNRAALYCLIAIPPVIMCFGLGSLFGCGLIFVTGMLYGMMALGKKGSREDMAAMASPNAMSPVQGVPSTDQHSTLMEDPDFCSLLLVFSLMEGSVAFFGYHMRHKIEKDMESNLWLYMSSNVDGWMDKLQMQMECCGVNGYSDWLRALPPDELTSDDMEIVLEQVPLSCCDLFDNQGCTLFQSGCHSKLYSIFYENGKTVLVNTLGAVTLQLFSAVFAFFLVRQRIMQNVLNTVKGTALGVAEYLTPVLKESKFRETGVLTPEEFIAAGDHLTHHCPTWSWAVGDESKIKPYLPKDKQFLITRNVPCRRRCKQIEFVGEENMVEENDPDGGWVETHHYNADEAGGSSGLEDKVCEMKLDSSRIEDEPAADMDDPSNLDGGDGDEEDEDGGAALDMDEFEESGLLDMVDPSNALLPAPNEKQATGAGASSPEVEGDSVVRTRTYDLHITYDKYYQTPRLWVIGYDENRKLLTVEQMYDDVSQDHAKKTVTMETHPHIPGPNMASVHPCKHADIMKKIIQTVEEGGGELGVHMYLIIFLKFVQTVIPTIEYDFTQNFNINNHKSGRQIMSLPINSLYSLTWGDYGTSLVSAVQLLRCHGDLVDVTLAAGGRSFPAHKIVLCAASPFLLDLLKNTPCKHPVVMLAGVNANDLEALLEFVYRGEVSVDHSQLPSLLQAAHCLNIQGLAPQTVSHKDDNTTYTTSIQLHPTLVPQNHVKAVIDVGNNVCTEDLITTLAPAQTVQAQVIETITPEQMTDEVTKDVISQFLPTRKRKQRTKKNANNSGQGAGAASGNAGGGQSAKVMKTAEDGTIQTIIVNSAEEAVAEAAAAAAAAGTKDIKKETNPDGTPIDTKDGIIKIKSKSQSEQPATCPICQAVIRQSRNLRRHLELRHFKKPGVKKERVRKNKKGQAANANQANAANGANGAGNNGTTNVVTGDAAQQQAAQQSLLRAEPQPGQTTIDSNGTISVTVSQAQAQQIEQAAASGQQHMVTQHENADGTTSLSITQVQTLDGHQLAIGNLNQATLIRSGESIEAGIIGTHEPTLRPHTELFRVGNTNDADVDNGVLGGGDVDGDVYEIVEGVDYDCIIDSGVDVEIEEEPMVGEVVEGEDGEEVVAMAAVTVEDGGIEVIEEEEMDDEEVGRMMRDGGGGSGAEDDGVRGAGGAEEIVLGGAVVDDDELHGDPSEGVIIDTATDEDEELLLHHQHHHHHHHQEEDDEHDGMHQHHHQQQQQQQLHHQDVHDSIEEQHHGLHVHHVVEDGSEEILGGEELEEQEIVVQHGFVQEDDPVTSSEKDATAEEGGEAGLSSVTSDHDDAAADAVAGSSEGGGGSDGGGGGGGGGGSNSTDHPGLPSSYKLFFSL</sequence>
<feature type="compositionally biased region" description="Gly residues" evidence="17">
    <location>
        <begin position="1422"/>
        <end position="1440"/>
    </location>
</feature>
<dbReference type="GO" id="GO:0005829">
    <property type="term" value="C:cytosol"/>
    <property type="evidence" value="ECO:0007669"/>
    <property type="project" value="TreeGrafter"/>
</dbReference>
<dbReference type="VEuPathDB" id="VectorBase:AALB20_032761"/>
<keyword evidence="11" id="KW-0832">Ubl conjugation</keyword>
<organism evidence="19 20">
    <name type="scientific">Anopheles albimanus</name>
    <name type="common">New world malaria mosquito</name>
    <dbReference type="NCBI Taxonomy" id="7167"/>
    <lineage>
        <taxon>Eukaryota</taxon>
        <taxon>Metazoa</taxon>
        <taxon>Ecdysozoa</taxon>
        <taxon>Arthropoda</taxon>
        <taxon>Hexapoda</taxon>
        <taxon>Insecta</taxon>
        <taxon>Pterygota</taxon>
        <taxon>Neoptera</taxon>
        <taxon>Endopterygota</taxon>
        <taxon>Diptera</taxon>
        <taxon>Nematocera</taxon>
        <taxon>Culicoidea</taxon>
        <taxon>Culicidae</taxon>
        <taxon>Anophelinae</taxon>
        <taxon>Anopheles</taxon>
    </lineage>
</organism>
<dbReference type="Proteomes" id="UP000069272">
    <property type="component" value="Chromosome 3R"/>
</dbReference>
<dbReference type="GO" id="GO:0000407">
    <property type="term" value="C:phagophore assembly site"/>
    <property type="evidence" value="ECO:0007669"/>
    <property type="project" value="TreeGrafter"/>
</dbReference>
<dbReference type="PANTHER" id="PTHR12866:SF2">
    <property type="entry name" value="UBIQUITIN-LIKE-CONJUGATING ENZYME ATG3"/>
    <property type="match status" value="1"/>
</dbReference>
<evidence type="ECO:0000256" key="10">
    <source>
        <dbReference type="ARBA" id="ARBA00022786"/>
    </source>
</evidence>
<dbReference type="VEuPathDB" id="VectorBase:AALB017480"/>
<dbReference type="FunFam" id="3.30.1460.50:FF:000001">
    <property type="entry name" value="Autophagy-related protein 3"/>
    <property type="match status" value="1"/>
</dbReference>
<evidence type="ECO:0000313" key="19">
    <source>
        <dbReference type="EnsemblMetazoa" id="AALB003868-PA"/>
    </source>
</evidence>
<proteinExistence type="inferred from homology"/>
<dbReference type="Pfam" id="PF00335">
    <property type="entry name" value="Tetraspanin"/>
    <property type="match status" value="1"/>
</dbReference>
<keyword evidence="15 18" id="KW-0472">Membrane</keyword>
<dbReference type="GO" id="GO:0015031">
    <property type="term" value="P:protein transport"/>
    <property type="evidence" value="ECO:0007669"/>
    <property type="project" value="UniProtKB-KW"/>
</dbReference>
<evidence type="ECO:0000256" key="17">
    <source>
        <dbReference type="SAM" id="MobiDB-lite"/>
    </source>
</evidence>
<dbReference type="Gene3D" id="3.30.710.10">
    <property type="entry name" value="Potassium Channel Kv1.1, Chain A"/>
    <property type="match status" value="1"/>
</dbReference>
<dbReference type="InterPro" id="IPR007135">
    <property type="entry name" value="Atg3/Atg10"/>
</dbReference>
<dbReference type="VEuPathDB" id="VectorBase:AALB20_031005"/>
<keyword evidence="5" id="KW-0813">Transport</keyword>
<keyword evidence="13 18" id="KW-1133">Transmembrane helix</keyword>
<dbReference type="GO" id="GO:0061723">
    <property type="term" value="P:glycophagy"/>
    <property type="evidence" value="ECO:0007669"/>
    <property type="project" value="TreeGrafter"/>
</dbReference>
<dbReference type="SUPFAM" id="SSF48652">
    <property type="entry name" value="Tetraspanin"/>
    <property type="match status" value="1"/>
</dbReference>
<feature type="compositionally biased region" description="Acidic residues" evidence="17">
    <location>
        <begin position="468"/>
        <end position="492"/>
    </location>
</feature>
<dbReference type="PANTHER" id="PTHR12866">
    <property type="entry name" value="UBIQUITIN-LIKE-CONJUGATING ENZYME ATG3"/>
    <property type="match status" value="1"/>
</dbReference>
<dbReference type="Gene3D" id="1.10.1450.10">
    <property type="entry name" value="Tetraspanin"/>
    <property type="match status" value="1"/>
</dbReference>
<dbReference type="VEuPathDB" id="VectorBase:AALB017478"/>
<feature type="compositionally biased region" description="Gly residues" evidence="17">
    <location>
        <begin position="884"/>
        <end position="897"/>
    </location>
</feature>
<feature type="compositionally biased region" description="Basic residues" evidence="17">
    <location>
        <begin position="993"/>
        <end position="1006"/>
    </location>
</feature>
<accession>A0A182FBI5</accession>
<dbReference type="CDD" id="cd03127">
    <property type="entry name" value="tetraspanin_LEL"/>
    <property type="match status" value="1"/>
</dbReference>
<comment type="similarity">
    <text evidence="3">Belongs to the ATG3 family.</text>
</comment>
<evidence type="ECO:0000256" key="3">
    <source>
        <dbReference type="ARBA" id="ARBA00007683"/>
    </source>
</evidence>
<dbReference type="SMART" id="SM01077">
    <property type="entry name" value="Cg6151-P"/>
    <property type="match status" value="1"/>
</dbReference>
<dbReference type="GO" id="GO:0044804">
    <property type="term" value="P:nucleophagy"/>
    <property type="evidence" value="ECO:0007669"/>
    <property type="project" value="TreeGrafter"/>
</dbReference>
<feature type="region of interest" description="Disordered" evidence="17">
    <location>
        <begin position="510"/>
        <end position="536"/>
    </location>
</feature>
<dbReference type="InterPro" id="IPR011333">
    <property type="entry name" value="SKP1/BTB/POZ_sf"/>
</dbReference>
<evidence type="ECO:0000256" key="7">
    <source>
        <dbReference type="ARBA" id="ARBA00022499"/>
    </source>
</evidence>
<feature type="region of interest" description="Disordered" evidence="17">
    <location>
        <begin position="1302"/>
        <end position="1339"/>
    </location>
</feature>
<keyword evidence="6" id="KW-0963">Cytoplasm</keyword>
<dbReference type="InterPro" id="IPR008952">
    <property type="entry name" value="Tetraspanin_EC2_sf"/>
</dbReference>
<dbReference type="InterPro" id="IPR015318">
    <property type="entry name" value="Znf_GAGA-bd_fac"/>
</dbReference>
<dbReference type="STRING" id="7167.A0A182FBI5"/>
<feature type="region of interest" description="Disordered" evidence="17">
    <location>
        <begin position="1379"/>
        <end position="1458"/>
    </location>
</feature>
<feature type="region of interest" description="Disordered" evidence="17">
    <location>
        <begin position="463"/>
        <end position="492"/>
    </location>
</feature>
<evidence type="ECO:0000256" key="4">
    <source>
        <dbReference type="ARBA" id="ARBA00017573"/>
    </source>
</evidence>
<evidence type="ECO:0000256" key="15">
    <source>
        <dbReference type="ARBA" id="ARBA00023136"/>
    </source>
</evidence>
<dbReference type="VEuPathDB" id="VectorBase:AALB20_033780"/>
<evidence type="ECO:0000256" key="16">
    <source>
        <dbReference type="ARBA" id="ARBA00034553"/>
    </source>
</evidence>
<name>A0A182FBI5_ANOAL</name>
<dbReference type="InterPro" id="IPR013087">
    <property type="entry name" value="Znf_C2H2_type"/>
</dbReference>
<evidence type="ECO:0000256" key="9">
    <source>
        <dbReference type="ARBA" id="ARBA00022692"/>
    </source>
</evidence>
<dbReference type="SUPFAM" id="SSF54695">
    <property type="entry name" value="POZ domain"/>
    <property type="match status" value="1"/>
</dbReference>
<evidence type="ECO:0000256" key="2">
    <source>
        <dbReference type="ARBA" id="ARBA00004496"/>
    </source>
</evidence>
<keyword evidence="14" id="KW-0072">Autophagy</keyword>
<evidence type="ECO:0000256" key="11">
    <source>
        <dbReference type="ARBA" id="ARBA00022843"/>
    </source>
</evidence>
<feature type="compositionally biased region" description="Basic residues" evidence="17">
    <location>
        <begin position="868"/>
        <end position="877"/>
    </location>
</feature>
<dbReference type="Gene3D" id="3.30.160.60">
    <property type="entry name" value="Classic Zinc Finger"/>
    <property type="match status" value="1"/>
</dbReference>
<dbReference type="Gene3D" id="3.30.1460.50">
    <property type="match status" value="1"/>
</dbReference>
<feature type="transmembrane region" description="Helical" evidence="18">
    <location>
        <begin position="34"/>
        <end position="56"/>
    </location>
</feature>
<dbReference type="SMART" id="SM00225">
    <property type="entry name" value="BTB"/>
    <property type="match status" value="1"/>
</dbReference>
<dbReference type="VEuPathDB" id="VectorBase:AALB20_036081"/>
<evidence type="ECO:0000256" key="12">
    <source>
        <dbReference type="ARBA" id="ARBA00022927"/>
    </source>
</evidence>
<dbReference type="Pfam" id="PF10233">
    <property type="entry name" value="Cg6151-P"/>
    <property type="match status" value="1"/>
</dbReference>
<dbReference type="Pfam" id="PF03987">
    <property type="entry name" value="Autophagy_act_C"/>
    <property type="match status" value="1"/>
</dbReference>
<feature type="region of interest" description="Disordered" evidence="17">
    <location>
        <begin position="993"/>
        <end position="1062"/>
    </location>
</feature>
<dbReference type="VEuPathDB" id="VectorBase:AALB017479"/>
<evidence type="ECO:0000256" key="5">
    <source>
        <dbReference type="ARBA" id="ARBA00022448"/>
    </source>
</evidence>
<reference evidence="19 20" key="1">
    <citation type="journal article" date="2017" name="G3 (Bethesda)">
        <title>The Physical Genome Mapping of Anopheles albimanus Corrected Scaffold Misassemblies and Identified Interarm Rearrangements in Genus Anopheles.</title>
        <authorList>
            <person name="Artemov G.N."/>
            <person name="Peery A.N."/>
            <person name="Jiang X."/>
            <person name="Tu Z."/>
            <person name="Stegniy V.N."/>
            <person name="Sharakhova M.V."/>
            <person name="Sharakhov I.V."/>
        </authorList>
    </citation>
    <scope>NUCLEOTIDE SEQUENCE [LARGE SCALE GENOMIC DNA]</scope>
    <source>
        <strain evidence="19 20">ALBI9_A</strain>
    </source>
</reference>
<feature type="transmembrane region" description="Helical" evidence="18">
    <location>
        <begin position="302"/>
        <end position="324"/>
    </location>
</feature>
<evidence type="ECO:0000313" key="20">
    <source>
        <dbReference type="Proteomes" id="UP000069272"/>
    </source>
</evidence>
<feature type="transmembrane region" description="Helical" evidence="18">
    <location>
        <begin position="183"/>
        <end position="202"/>
    </location>
</feature>
<evidence type="ECO:0000256" key="14">
    <source>
        <dbReference type="ARBA" id="ARBA00023006"/>
    </source>
</evidence>
<evidence type="ECO:0000256" key="18">
    <source>
        <dbReference type="SAM" id="Phobius"/>
    </source>
</evidence>
<comment type="subcellular location">
    <subcellularLocation>
        <location evidence="2">Cytoplasm</location>
    </subcellularLocation>
    <subcellularLocation>
        <location evidence="1">Membrane</location>
        <topology evidence="1">Multi-pass membrane protein</topology>
    </subcellularLocation>
</comment>
<dbReference type="GO" id="GO:0000045">
    <property type="term" value="P:autophagosome assembly"/>
    <property type="evidence" value="ECO:0007669"/>
    <property type="project" value="TreeGrafter"/>
</dbReference>
<dbReference type="InterPro" id="IPR000210">
    <property type="entry name" value="BTB/POZ_dom"/>
</dbReference>